<dbReference type="Proteomes" id="UP001470023">
    <property type="component" value="Unassembled WGS sequence"/>
</dbReference>
<name>A0ABV1UAC0_9ACTN</name>
<dbReference type="EMBL" id="JBEPAZ010000021">
    <property type="protein sequence ID" value="MER6430653.1"/>
    <property type="molecule type" value="Genomic_DNA"/>
</dbReference>
<reference evidence="1 2" key="1">
    <citation type="submission" date="2024-06" db="EMBL/GenBank/DDBJ databases">
        <title>The Natural Products Discovery Center: Release of the First 8490 Sequenced Strains for Exploring Actinobacteria Biosynthetic Diversity.</title>
        <authorList>
            <person name="Kalkreuter E."/>
            <person name="Kautsar S.A."/>
            <person name="Yang D."/>
            <person name="Bader C.D."/>
            <person name="Teijaro C.N."/>
            <person name="Fluegel L."/>
            <person name="Davis C.M."/>
            <person name="Simpson J.R."/>
            <person name="Lauterbach L."/>
            <person name="Steele A.D."/>
            <person name="Gui C."/>
            <person name="Meng S."/>
            <person name="Li G."/>
            <person name="Viehrig K."/>
            <person name="Ye F."/>
            <person name="Su P."/>
            <person name="Kiefer A.F."/>
            <person name="Nichols A."/>
            <person name="Cepeda A.J."/>
            <person name="Yan W."/>
            <person name="Fan B."/>
            <person name="Jiang Y."/>
            <person name="Adhikari A."/>
            <person name="Zheng C.-J."/>
            <person name="Schuster L."/>
            <person name="Cowan T.M."/>
            <person name="Smanski M.J."/>
            <person name="Chevrette M.G."/>
            <person name="De Carvalho L.P.S."/>
            <person name="Shen B."/>
        </authorList>
    </citation>
    <scope>NUCLEOTIDE SEQUENCE [LARGE SCALE GENOMIC DNA]</scope>
    <source>
        <strain evidence="1 2">NPDC001166</strain>
    </source>
</reference>
<protein>
    <submittedName>
        <fullName evidence="1">Lasso RiPP family leader peptide-containing protein</fullName>
    </submittedName>
</protein>
<evidence type="ECO:0000313" key="1">
    <source>
        <dbReference type="EMBL" id="MER6430653.1"/>
    </source>
</evidence>
<gene>
    <name evidence="1" type="ORF">ABT272_23375</name>
</gene>
<sequence length="72" mass="7469">MTYEALTPYLFGIAANDCQVPRADGPAATDGAPAAPPRAYTSPALVDLGHVRDVTLGSSPSGNADANAQYYW</sequence>
<proteinExistence type="predicted"/>
<dbReference type="RefSeq" id="WP_123441337.1">
    <property type="nucleotide sequence ID" value="NZ_JBEPAB010000002.1"/>
</dbReference>
<accession>A0ABV1UAC0</accession>
<dbReference type="NCBIfam" id="NF033521">
    <property type="entry name" value="lasso_leader_L3"/>
    <property type="match status" value="1"/>
</dbReference>
<comment type="caution">
    <text evidence="1">The sequence shown here is derived from an EMBL/GenBank/DDBJ whole genome shotgun (WGS) entry which is preliminary data.</text>
</comment>
<evidence type="ECO:0000313" key="2">
    <source>
        <dbReference type="Proteomes" id="UP001470023"/>
    </source>
</evidence>
<organism evidence="1 2">
    <name type="scientific">Streptomyces sp. 900105245</name>
    <dbReference type="NCBI Taxonomy" id="3154379"/>
    <lineage>
        <taxon>Bacteria</taxon>
        <taxon>Bacillati</taxon>
        <taxon>Actinomycetota</taxon>
        <taxon>Actinomycetes</taxon>
        <taxon>Kitasatosporales</taxon>
        <taxon>Streptomycetaceae</taxon>
        <taxon>Streptomyces</taxon>
    </lineage>
</organism>
<keyword evidence="2" id="KW-1185">Reference proteome</keyword>